<name>A0A6C0CXB7_9ZZZZ</name>
<accession>A0A6C0CXB7</accession>
<dbReference type="AlphaFoldDB" id="A0A6C0CXB7"/>
<organism evidence="1">
    <name type="scientific">viral metagenome</name>
    <dbReference type="NCBI Taxonomy" id="1070528"/>
    <lineage>
        <taxon>unclassified sequences</taxon>
        <taxon>metagenomes</taxon>
        <taxon>organismal metagenomes</taxon>
    </lineage>
</organism>
<reference evidence="1" key="1">
    <citation type="journal article" date="2020" name="Nature">
        <title>Giant virus diversity and host interactions through global metagenomics.</title>
        <authorList>
            <person name="Schulz F."/>
            <person name="Roux S."/>
            <person name="Paez-Espino D."/>
            <person name="Jungbluth S."/>
            <person name="Walsh D.A."/>
            <person name="Denef V.J."/>
            <person name="McMahon K.D."/>
            <person name="Konstantinidis K.T."/>
            <person name="Eloe-Fadrosh E.A."/>
            <person name="Kyrpides N.C."/>
            <person name="Woyke T."/>
        </authorList>
    </citation>
    <scope>NUCLEOTIDE SEQUENCE</scope>
    <source>
        <strain evidence="1">GVMAG-M-3300023109-53</strain>
    </source>
</reference>
<protein>
    <submittedName>
        <fullName evidence="1">Uncharacterized protein</fullName>
    </submittedName>
</protein>
<evidence type="ECO:0000313" key="1">
    <source>
        <dbReference type="EMBL" id="QHT08951.1"/>
    </source>
</evidence>
<dbReference type="EMBL" id="MN739504">
    <property type="protein sequence ID" value="QHT08951.1"/>
    <property type="molecule type" value="Genomic_DNA"/>
</dbReference>
<proteinExistence type="predicted"/>
<sequence>MESINLDVNEYTDKEIEDILTLEYPYQYEDIQKSKGNLLNKLTQDNEVDSTTKRRIENFLDAASNRLISIISASIENSHYKQKDKFSEMKNDLYRVNDNFIIKNEKLRKEAYKLESIKGLNIGEDGGAPPGIINPIRYTTIKRALNIDSRFRPNYYQTSSSDQRLTLPYKFENVINMRLASIEIPLSYYAISRALGNNSLVISWDISGNDTTAKHFVRITLPDGNYETAINETTGATLIESAMNAALRDPNQDILGGGQTIISDLSFSLVYTVDHTSGRSIFAIDPSGIDNYEQVLTNNPNHLRFRILMSVNGNQTDTDLIARDLETEALPLYLGWQLGYRTNIYDSGPPFDVSGVGMVPPTPVISEGLCYIKGPQYLFVAIDDYNNNVNNYYVSAYTDSINNNNILARINLASIQQSNGVYQTGEDDGFSTQINRSRNYFGPVNIEKLRITLYDEYGRIVNLNNMDWSCALMFEQVYDGGRATY</sequence>